<dbReference type="SUPFAM" id="SSF110921">
    <property type="entry name" value="2-isopropylmalate synthase LeuA, allosteric (dimerisation) domain"/>
    <property type="match status" value="1"/>
</dbReference>
<evidence type="ECO:0000313" key="3">
    <source>
        <dbReference type="Proteomes" id="UP000248606"/>
    </source>
</evidence>
<dbReference type="GO" id="GO:0016740">
    <property type="term" value="F:transferase activity"/>
    <property type="evidence" value="ECO:0007669"/>
    <property type="project" value="UniProtKB-KW"/>
</dbReference>
<accession>A0A2W5IFG5</accession>
<dbReference type="AlphaFoldDB" id="A0A2W5IFG5"/>
<evidence type="ECO:0008006" key="4">
    <source>
        <dbReference type="Google" id="ProtNLM"/>
    </source>
</evidence>
<sequence length="143" mass="15692">MTTPRFTLTHTPHTSRTSCTSDTKAVILNTFNSQPTGNGRFLFIAAITINGTVHCTTTEATGPIQALCYMLDSLGIRLDIITFRQHDNPHNPQLPYTTLLEVENGYFTRWASGHGTTREEANLTALITAANQYLKLKPSPVAG</sequence>
<dbReference type="Proteomes" id="UP000248606">
    <property type="component" value="Unassembled WGS sequence"/>
</dbReference>
<name>A0A2W5IFG5_9ACTN</name>
<proteinExistence type="predicted"/>
<organism evidence="2 3">
    <name type="scientific">Lawsonella clevelandensis</name>
    <dbReference type="NCBI Taxonomy" id="1528099"/>
    <lineage>
        <taxon>Bacteria</taxon>
        <taxon>Bacillati</taxon>
        <taxon>Actinomycetota</taxon>
        <taxon>Actinomycetes</taxon>
        <taxon>Mycobacteriales</taxon>
        <taxon>Lawsonellaceae</taxon>
        <taxon>Lawsonella</taxon>
    </lineage>
</organism>
<dbReference type="RefSeq" id="WP_290598480.1">
    <property type="nucleotide sequence ID" value="NZ_CALTYI010000003.1"/>
</dbReference>
<evidence type="ECO:0000256" key="1">
    <source>
        <dbReference type="ARBA" id="ARBA00022679"/>
    </source>
</evidence>
<dbReference type="InterPro" id="IPR036230">
    <property type="entry name" value="LeuA_allosteric_dom_sf"/>
</dbReference>
<gene>
    <name evidence="2" type="ORF">DI579_04280</name>
</gene>
<dbReference type="Gene3D" id="3.30.160.270">
    <property type="match status" value="1"/>
</dbReference>
<keyword evidence="1" id="KW-0808">Transferase</keyword>
<dbReference type="EMBL" id="QFOZ01000004">
    <property type="protein sequence ID" value="PZP89114.1"/>
    <property type="molecule type" value="Genomic_DNA"/>
</dbReference>
<reference evidence="2 3" key="1">
    <citation type="submission" date="2017-08" db="EMBL/GenBank/DDBJ databases">
        <title>Infants hospitalized years apart are colonized by the same room-sourced microbial strains.</title>
        <authorList>
            <person name="Brooks B."/>
            <person name="Olm M.R."/>
            <person name="Firek B.A."/>
            <person name="Baker R."/>
            <person name="Thomas B.C."/>
            <person name="Morowitz M.J."/>
            <person name="Banfield J.F."/>
        </authorList>
    </citation>
    <scope>NUCLEOTIDE SEQUENCE [LARGE SCALE GENOMIC DNA]</scope>
    <source>
        <strain evidence="2">S2_006_000_R1_57</strain>
    </source>
</reference>
<protein>
    <recommendedName>
        <fullName evidence="4">2-isopropylmalate synthase LeuA allosteric (dimerisation) domain-containing protein</fullName>
    </recommendedName>
</protein>
<comment type="caution">
    <text evidence="2">The sequence shown here is derived from an EMBL/GenBank/DDBJ whole genome shotgun (WGS) entry which is preliminary data.</text>
</comment>
<evidence type="ECO:0000313" key="2">
    <source>
        <dbReference type="EMBL" id="PZP89114.1"/>
    </source>
</evidence>